<accession>Q1Q7M0</accession>
<keyword evidence="10" id="KW-0175">Coiled coil</keyword>
<sequence length="546" mass="61335">MKKNHSTKNSIRIKLLITMISLIVGLLTVLTFIQISTQKIVLKKEFGRRIELMKNNLVEKGKILSDNLARQTENNIASYNFSNAAEILNKTVHEYQELDYIILMDSSCMVYTHTLHPELQQEKLSGEEDLFAASRRNPTIYEFSRNTTSFMEIIIPISVSTEQWGTLRLGFSLNTLNNEILNSRNEIRKKIEEMVLRSVLTSILFVVIGVIIVYILSTRLSKPIVKLTESARLLANGNFTAALNLKITSKDEIGILAASFIEMSNNLKASYEKLEEYSHTLQQKVEDRTRELKDANQKLQDLDKAKSGFLSTVSHELRTPLTAIIGFTNIIKKRLDTFIFPQIETNAIKSQKAIQQIKENINIILSEGERLTNLINDVLDLAKIEAGKIEWKRHQTSVTEVIMNATAATTALIEQKGLALNVDIEKNIPDFYGDKNRFIQVVINLISNAIKFTDKGAISCYAKQTDNKIQVTVMDTGVGIAPENLEKIFDKFKQVGDTLTNKPGGTGLGLPICKQIVEYHGGSIHAESEPNKGTAFSFTIPLRADV</sequence>
<reference evidence="14" key="1">
    <citation type="journal article" date="2006" name="Nature">
        <title>Deciphering the evolution and metabolism of an anammox bacterium from a community genome.</title>
        <authorList>
            <person name="Strous M."/>
            <person name="Pelletier E."/>
            <person name="Mangenot S."/>
            <person name="Rattei T."/>
            <person name="Lehner A."/>
            <person name="Taylor M.W."/>
            <person name="Horn M."/>
            <person name="Daims H."/>
            <person name="Bartol-Mavel D."/>
            <person name="Wincker P."/>
            <person name="Barbe V."/>
            <person name="Fonknechten N."/>
            <person name="Vallenet D."/>
            <person name="Segurens B."/>
            <person name="Schenowitz-Truong C."/>
            <person name="Medigue C."/>
            <person name="Collingro A."/>
            <person name="Snel B."/>
            <person name="Dutilh B.E."/>
            <person name="OpDenCamp H.J.M."/>
            <person name="vanDerDrift C."/>
            <person name="Cirpus I."/>
            <person name="vanDePas-Schoonen K.T."/>
            <person name="Harhangi H.R."/>
            <person name="vanNiftrik L."/>
            <person name="Schmid M."/>
            <person name="Keltjens J."/>
            <person name="vanDeVossenberg J."/>
            <person name="Kartal B."/>
            <person name="Meier H."/>
            <person name="Frishman D."/>
            <person name="Huynen M.A."/>
            <person name="Mewes H."/>
            <person name="Weissenbach J."/>
            <person name="Jetten M.S.M."/>
            <person name="Wagner M."/>
            <person name="LePaslier D."/>
        </authorList>
    </citation>
    <scope>NUCLEOTIDE SEQUENCE</scope>
</reference>
<dbReference type="GO" id="GO:0005886">
    <property type="term" value="C:plasma membrane"/>
    <property type="evidence" value="ECO:0007669"/>
    <property type="project" value="UniProtKB-SubCell"/>
</dbReference>
<dbReference type="InterPro" id="IPR004358">
    <property type="entry name" value="Sig_transdc_His_kin-like_C"/>
</dbReference>
<evidence type="ECO:0000256" key="6">
    <source>
        <dbReference type="ARBA" id="ARBA00022679"/>
    </source>
</evidence>
<dbReference type="InterPro" id="IPR003661">
    <property type="entry name" value="HisK_dim/P_dom"/>
</dbReference>
<dbReference type="InterPro" id="IPR005467">
    <property type="entry name" value="His_kinase_dom"/>
</dbReference>
<comment type="catalytic activity">
    <reaction evidence="1">
        <text>ATP + protein L-histidine = ADP + protein N-phospho-L-histidine.</text>
        <dbReference type="EC" id="2.7.13.3"/>
    </reaction>
</comment>
<dbReference type="CDD" id="cd00082">
    <property type="entry name" value="HisKA"/>
    <property type="match status" value="1"/>
</dbReference>
<evidence type="ECO:0000259" key="13">
    <source>
        <dbReference type="PROSITE" id="PS50885"/>
    </source>
</evidence>
<evidence type="ECO:0000256" key="7">
    <source>
        <dbReference type="ARBA" id="ARBA00022692"/>
    </source>
</evidence>
<dbReference type="Pfam" id="PF00512">
    <property type="entry name" value="HisKA"/>
    <property type="match status" value="1"/>
</dbReference>
<dbReference type="EC" id="2.7.13.3" evidence="3"/>
<dbReference type="KEGG" id="kst:KSMBR1_3068"/>
<dbReference type="EMBL" id="CP049055">
    <property type="protein sequence ID" value="QII13432.1"/>
    <property type="molecule type" value="Genomic_DNA"/>
</dbReference>
<feature type="coiled-coil region" evidence="10">
    <location>
        <begin position="278"/>
        <end position="305"/>
    </location>
</feature>
<dbReference type="PROSITE" id="PS50885">
    <property type="entry name" value="HAMP"/>
    <property type="match status" value="1"/>
</dbReference>
<feature type="domain" description="Histidine kinase" evidence="12">
    <location>
        <begin position="312"/>
        <end position="544"/>
    </location>
</feature>
<keyword evidence="9 11" id="KW-1133">Transmembrane helix</keyword>
<keyword evidence="7 11" id="KW-0812">Transmembrane</keyword>
<dbReference type="Gene3D" id="3.30.565.10">
    <property type="entry name" value="Histidine kinase-like ATPase, C-terminal domain"/>
    <property type="match status" value="1"/>
</dbReference>
<dbReference type="PRINTS" id="PR00344">
    <property type="entry name" value="BCTRLSENSOR"/>
</dbReference>
<dbReference type="SMART" id="SM00388">
    <property type="entry name" value="HisKA"/>
    <property type="match status" value="1"/>
</dbReference>
<dbReference type="Gene3D" id="6.10.340.10">
    <property type="match status" value="1"/>
</dbReference>
<evidence type="ECO:0000256" key="9">
    <source>
        <dbReference type="ARBA" id="ARBA00022989"/>
    </source>
</evidence>
<keyword evidence="17" id="KW-1185">Reference proteome</keyword>
<dbReference type="EMBL" id="CT030148">
    <property type="protein sequence ID" value="CAJ70818.1"/>
    <property type="molecule type" value="Genomic_DNA"/>
</dbReference>
<keyword evidence="5" id="KW-0597">Phosphoprotein</keyword>
<dbReference type="PANTHER" id="PTHR43047:SF72">
    <property type="entry name" value="OSMOSENSING HISTIDINE PROTEIN KINASE SLN1"/>
    <property type="match status" value="1"/>
</dbReference>
<keyword evidence="4" id="KW-1003">Cell membrane</keyword>
<dbReference type="PANTHER" id="PTHR43047">
    <property type="entry name" value="TWO-COMPONENT HISTIDINE PROTEIN KINASE"/>
    <property type="match status" value="1"/>
</dbReference>
<evidence type="ECO:0000313" key="17">
    <source>
        <dbReference type="Proteomes" id="UP000221734"/>
    </source>
</evidence>
<dbReference type="AlphaFoldDB" id="Q1Q7M0"/>
<reference evidence="14" key="2">
    <citation type="submission" date="2006-01" db="EMBL/GenBank/DDBJ databases">
        <authorList>
            <person name="Genoscope"/>
        </authorList>
    </citation>
    <scope>NUCLEOTIDE SEQUENCE</scope>
</reference>
<dbReference type="InterPro" id="IPR003594">
    <property type="entry name" value="HATPase_dom"/>
</dbReference>
<dbReference type="SUPFAM" id="SSF55874">
    <property type="entry name" value="ATPase domain of HSP90 chaperone/DNA topoisomerase II/histidine kinase"/>
    <property type="match status" value="1"/>
</dbReference>
<feature type="transmembrane region" description="Helical" evidence="11">
    <location>
        <begin position="15"/>
        <end position="35"/>
    </location>
</feature>
<dbReference type="FunFam" id="3.30.565.10:FF:000010">
    <property type="entry name" value="Sensor histidine kinase RcsC"/>
    <property type="match status" value="1"/>
</dbReference>
<evidence type="ECO:0000256" key="11">
    <source>
        <dbReference type="SAM" id="Phobius"/>
    </source>
</evidence>
<dbReference type="Proteomes" id="UP000501926">
    <property type="component" value="Chromosome"/>
</dbReference>
<dbReference type="GO" id="GO:0009927">
    <property type="term" value="F:histidine phosphotransfer kinase activity"/>
    <property type="evidence" value="ECO:0007669"/>
    <property type="project" value="TreeGrafter"/>
</dbReference>
<dbReference type="CDD" id="cd06225">
    <property type="entry name" value="HAMP"/>
    <property type="match status" value="1"/>
</dbReference>
<reference evidence="15 18" key="5">
    <citation type="submission" date="2020-02" db="EMBL/GenBank/DDBJ databases">
        <title>Newly sequenced genome of strain CSTR1 showed variability in Candidatus Kuenenia stuttgartiensis genomes.</title>
        <authorList>
            <person name="Ding C."/>
            <person name="Adrian L."/>
        </authorList>
    </citation>
    <scope>NUCLEOTIDE SEQUENCE [LARGE SCALE GENOMIC DNA]</scope>
    <source>
        <strain evidence="15 18">CSTR1</strain>
    </source>
</reference>
<evidence type="ECO:0000256" key="10">
    <source>
        <dbReference type="SAM" id="Coils"/>
    </source>
</evidence>
<dbReference type="CDD" id="cd16922">
    <property type="entry name" value="HATPase_EvgS-ArcB-TorS-like"/>
    <property type="match status" value="1"/>
</dbReference>
<dbReference type="EMBL" id="LT934425">
    <property type="protein sequence ID" value="SOH05546.1"/>
    <property type="molecule type" value="Genomic_DNA"/>
</dbReference>
<organism evidence="14">
    <name type="scientific">Kuenenia stuttgartiensis</name>
    <dbReference type="NCBI Taxonomy" id="174633"/>
    <lineage>
        <taxon>Bacteria</taxon>
        <taxon>Pseudomonadati</taxon>
        <taxon>Planctomycetota</taxon>
        <taxon>Candidatus Brocadiia</taxon>
        <taxon>Candidatus Brocadiales</taxon>
        <taxon>Candidatus Brocadiaceae</taxon>
        <taxon>Candidatus Kuenenia</taxon>
    </lineage>
</organism>
<protein>
    <recommendedName>
        <fullName evidence="3">histidine kinase</fullName>
        <ecNumber evidence="3">2.7.13.3</ecNumber>
    </recommendedName>
</protein>
<gene>
    <name evidence="15" type="ORF">KsCSTR_40530</name>
    <name evidence="16" type="ORF">KSMBR1_3068</name>
    <name evidence="14" type="ORF">kusta0073</name>
</gene>
<dbReference type="InterPro" id="IPR036890">
    <property type="entry name" value="HATPase_C_sf"/>
</dbReference>
<dbReference type="GO" id="GO:0000155">
    <property type="term" value="F:phosphorelay sensor kinase activity"/>
    <property type="evidence" value="ECO:0007669"/>
    <property type="project" value="InterPro"/>
</dbReference>
<dbReference type="SMART" id="SM00387">
    <property type="entry name" value="HATPase_c"/>
    <property type="match status" value="1"/>
</dbReference>
<dbReference type="Proteomes" id="UP000221734">
    <property type="component" value="Chromosome Kuenenia_stuttgartiensis_MBR1"/>
</dbReference>
<dbReference type="InterPro" id="IPR029151">
    <property type="entry name" value="Sensor-like_sf"/>
</dbReference>
<dbReference type="PROSITE" id="PS50109">
    <property type="entry name" value="HIS_KIN"/>
    <property type="match status" value="1"/>
</dbReference>
<dbReference type="Gene3D" id="1.10.287.130">
    <property type="match status" value="1"/>
</dbReference>
<keyword evidence="6 15" id="KW-0808">Transferase</keyword>
<feature type="transmembrane region" description="Helical" evidence="11">
    <location>
        <begin position="194"/>
        <end position="216"/>
    </location>
</feature>
<evidence type="ECO:0000256" key="4">
    <source>
        <dbReference type="ARBA" id="ARBA00022475"/>
    </source>
</evidence>
<evidence type="ECO:0000259" key="12">
    <source>
        <dbReference type="PROSITE" id="PS50109"/>
    </source>
</evidence>
<keyword evidence="8 15" id="KW-0418">Kinase</keyword>
<dbReference type="Pfam" id="PF00672">
    <property type="entry name" value="HAMP"/>
    <property type="match status" value="1"/>
</dbReference>
<evidence type="ECO:0000256" key="1">
    <source>
        <dbReference type="ARBA" id="ARBA00000085"/>
    </source>
</evidence>
<evidence type="ECO:0000313" key="16">
    <source>
        <dbReference type="EMBL" id="SOH05546.1"/>
    </source>
</evidence>
<name>Q1Q7M0_KUEST</name>
<dbReference type="SUPFAM" id="SSF158472">
    <property type="entry name" value="HAMP domain-like"/>
    <property type="match status" value="1"/>
</dbReference>
<dbReference type="InterPro" id="IPR036097">
    <property type="entry name" value="HisK_dim/P_sf"/>
</dbReference>
<dbReference type="SMART" id="SM00304">
    <property type="entry name" value="HAMP"/>
    <property type="match status" value="1"/>
</dbReference>
<evidence type="ECO:0000256" key="3">
    <source>
        <dbReference type="ARBA" id="ARBA00012438"/>
    </source>
</evidence>
<evidence type="ECO:0000256" key="5">
    <source>
        <dbReference type="ARBA" id="ARBA00022553"/>
    </source>
</evidence>
<evidence type="ECO:0000313" key="15">
    <source>
        <dbReference type="EMBL" id="QII13432.1"/>
    </source>
</evidence>
<evidence type="ECO:0000256" key="2">
    <source>
        <dbReference type="ARBA" id="ARBA00004651"/>
    </source>
</evidence>
<dbReference type="SUPFAM" id="SSF103190">
    <property type="entry name" value="Sensory domain-like"/>
    <property type="match status" value="1"/>
</dbReference>
<dbReference type="RefSeq" id="WP_099326115.1">
    <property type="nucleotide sequence ID" value="NZ_CP049055.1"/>
</dbReference>
<reference evidence="16" key="3">
    <citation type="submission" date="2017-10" db="EMBL/GenBank/DDBJ databases">
        <authorList>
            <person name="Banno H."/>
            <person name="Chua N.-H."/>
        </authorList>
    </citation>
    <scope>NUCLEOTIDE SEQUENCE [LARGE SCALE GENOMIC DNA]</scope>
    <source>
        <strain evidence="16">Kuenenia_mbr1_ru-nijmegen</strain>
    </source>
</reference>
<dbReference type="Pfam" id="PF02518">
    <property type="entry name" value="HATPase_c"/>
    <property type="match status" value="1"/>
</dbReference>
<comment type="subcellular location">
    <subcellularLocation>
        <location evidence="2">Cell membrane</location>
        <topology evidence="2">Multi-pass membrane protein</topology>
    </subcellularLocation>
</comment>
<proteinExistence type="predicted"/>
<dbReference type="OrthoDB" id="9813394at2"/>
<dbReference type="SUPFAM" id="SSF47384">
    <property type="entry name" value="Homodimeric domain of signal transducing histidine kinase"/>
    <property type="match status" value="1"/>
</dbReference>
<reference evidence="17" key="4">
    <citation type="submission" date="2017-10" db="EMBL/GenBank/DDBJ databases">
        <authorList>
            <person name="Frank J."/>
        </authorList>
    </citation>
    <scope>NUCLEOTIDE SEQUENCE [LARGE SCALE GENOMIC DNA]</scope>
</reference>
<keyword evidence="11" id="KW-0472">Membrane</keyword>
<feature type="domain" description="HAMP" evidence="13">
    <location>
        <begin position="218"/>
        <end position="272"/>
    </location>
</feature>
<evidence type="ECO:0000313" key="14">
    <source>
        <dbReference type="EMBL" id="CAJ70818.1"/>
    </source>
</evidence>
<dbReference type="InterPro" id="IPR003660">
    <property type="entry name" value="HAMP_dom"/>
</dbReference>
<evidence type="ECO:0000256" key="8">
    <source>
        <dbReference type="ARBA" id="ARBA00022777"/>
    </source>
</evidence>
<evidence type="ECO:0000313" key="18">
    <source>
        <dbReference type="Proteomes" id="UP000501926"/>
    </source>
</evidence>